<dbReference type="HOGENOM" id="CLU_023062_3_3_1"/>
<sequence>MSRRAPNPAAERAAQNTQTLKSLVKLEGNKTCADCKRNKHPRWASWNLGIFICIRCSGIHRGMGTHISRVKSVDLDAWTDEQLQSVLKWGNARANIYWEAKLAPGHVPSESKIENFIRTKYESKRWVADGPIPDPSTLNAEGDDDVPLSLVKEKQAIERSTSQRSAAGGPSQIRRAPQPDLFADDNAPPRASSAAAAVSRPGPPPKAEPAPPKQSKPAESLLGLDFFGTEAPPPNRPASAASTPGTQSRPDLKQSILSLYASAPRPQPPPQQQSHNSSGSFGGMQSGMGGMQQSQQSPPAQKSSFGGMNDAFSSLSFSNPTSPGFQQAQPQQQKPSAFSNLGNLSSHQRGPSQTSPRGNLSGGGFFDTKPTPQPPQQPPQPSRGFSSSSGFGAFDSAPSPAAPAVSSSSGLGDLFDFSTPASPPAPPKPSVVSPPAQQSVFNLSQPAAPPKPAVPAPMPAMGGGWGNDDAWGSNDAWSSTKSPTTTTSVAAPQASSGSLGWGSSGTSLANQSIVPGGGGTFNPTTSAAPPKVSADEDFGGWSSAPAPAPAASNTQSKPAAGFGASEDLFSNVWG</sequence>
<feature type="compositionally biased region" description="Low complexity" evidence="2">
    <location>
        <begin position="542"/>
        <end position="552"/>
    </location>
</feature>
<gene>
    <name evidence="4" type="ORF">GLAREA_01421</name>
</gene>
<dbReference type="OMA" id="SDCKRNK"/>
<feature type="region of interest" description="Disordered" evidence="2">
    <location>
        <begin position="156"/>
        <end position="574"/>
    </location>
</feature>
<dbReference type="GO" id="GO:0005737">
    <property type="term" value="C:cytoplasm"/>
    <property type="evidence" value="ECO:0007669"/>
    <property type="project" value="TreeGrafter"/>
</dbReference>
<dbReference type="eggNOG" id="KOG0703">
    <property type="taxonomic scope" value="Eukaryota"/>
</dbReference>
<evidence type="ECO:0000256" key="1">
    <source>
        <dbReference type="PROSITE-ProRule" id="PRU00288"/>
    </source>
</evidence>
<keyword evidence="5" id="KW-1185">Reference proteome</keyword>
<dbReference type="KEGG" id="glz:GLAREA_01421"/>
<protein>
    <submittedName>
        <fullName evidence="4">ArfGap/RecO-like zinc finger</fullName>
    </submittedName>
</protein>
<dbReference type="InterPro" id="IPR051718">
    <property type="entry name" value="ARF_GTPase-activating"/>
</dbReference>
<feature type="compositionally biased region" description="Low complexity" evidence="2">
    <location>
        <begin position="325"/>
        <end position="339"/>
    </location>
</feature>
<name>S3CJU1_GLAL2</name>
<feature type="domain" description="Arf-GAP" evidence="3">
    <location>
        <begin position="17"/>
        <end position="127"/>
    </location>
</feature>
<dbReference type="EMBL" id="KE145371">
    <property type="protein sequence ID" value="EPE25509.1"/>
    <property type="molecule type" value="Genomic_DNA"/>
</dbReference>
<dbReference type="STRING" id="1116229.S3CJU1"/>
<dbReference type="PANTHER" id="PTHR45705:SF1">
    <property type="entry name" value="FI20236P1"/>
    <property type="match status" value="1"/>
</dbReference>
<dbReference type="PROSITE" id="PS50115">
    <property type="entry name" value="ARFGAP"/>
    <property type="match status" value="1"/>
</dbReference>
<feature type="compositionally biased region" description="Polar residues" evidence="2">
    <location>
        <begin position="298"/>
        <end position="324"/>
    </location>
</feature>
<proteinExistence type="predicted"/>
<dbReference type="OrthoDB" id="10266696at2759"/>
<dbReference type="Pfam" id="PF01412">
    <property type="entry name" value="ArfGap"/>
    <property type="match status" value="1"/>
</dbReference>
<reference evidence="4 5" key="1">
    <citation type="journal article" date="2013" name="BMC Genomics">
        <title>Genomics-driven discovery of the pneumocandin biosynthetic gene cluster in the fungus Glarea lozoyensis.</title>
        <authorList>
            <person name="Chen L."/>
            <person name="Yue Q."/>
            <person name="Zhang X."/>
            <person name="Xiang M."/>
            <person name="Wang C."/>
            <person name="Li S."/>
            <person name="Che Y."/>
            <person name="Ortiz-Lopez F.J."/>
            <person name="Bills G.F."/>
            <person name="Liu X."/>
            <person name="An Z."/>
        </authorList>
    </citation>
    <scope>NUCLEOTIDE SEQUENCE [LARGE SCALE GENOMIC DNA]</scope>
    <source>
        <strain evidence="5">ATCC 20868 / MF5171</strain>
    </source>
</reference>
<dbReference type="InterPro" id="IPR038508">
    <property type="entry name" value="ArfGAP_dom_sf"/>
</dbReference>
<evidence type="ECO:0000259" key="3">
    <source>
        <dbReference type="PROSITE" id="PS50115"/>
    </source>
</evidence>
<organism evidence="4 5">
    <name type="scientific">Glarea lozoyensis (strain ATCC 20868 / MF5171)</name>
    <dbReference type="NCBI Taxonomy" id="1116229"/>
    <lineage>
        <taxon>Eukaryota</taxon>
        <taxon>Fungi</taxon>
        <taxon>Dikarya</taxon>
        <taxon>Ascomycota</taxon>
        <taxon>Pezizomycotina</taxon>
        <taxon>Leotiomycetes</taxon>
        <taxon>Helotiales</taxon>
        <taxon>Helotiaceae</taxon>
        <taxon>Glarea</taxon>
    </lineage>
</organism>
<keyword evidence="1" id="KW-0863">Zinc-finger</keyword>
<dbReference type="InterPro" id="IPR001164">
    <property type="entry name" value="ArfGAP_dom"/>
</dbReference>
<dbReference type="RefSeq" id="XP_008086828.1">
    <property type="nucleotide sequence ID" value="XM_008088637.1"/>
</dbReference>
<feature type="compositionally biased region" description="Gly residues" evidence="2">
    <location>
        <begin position="280"/>
        <end position="290"/>
    </location>
</feature>
<dbReference type="InterPro" id="IPR044732">
    <property type="entry name" value="ArfGAP_SMAP1-like"/>
</dbReference>
<dbReference type="Proteomes" id="UP000016922">
    <property type="component" value="Unassembled WGS sequence"/>
</dbReference>
<dbReference type="SMART" id="SM00105">
    <property type="entry name" value="ArfGap"/>
    <property type="match status" value="1"/>
</dbReference>
<dbReference type="GeneID" id="19460479"/>
<dbReference type="Gene3D" id="1.10.220.150">
    <property type="entry name" value="Arf GTPase activating protein"/>
    <property type="match status" value="1"/>
</dbReference>
<feature type="compositionally biased region" description="Pro residues" evidence="2">
    <location>
        <begin position="371"/>
        <end position="381"/>
    </location>
</feature>
<feature type="compositionally biased region" description="Low complexity" evidence="2">
    <location>
        <begin position="430"/>
        <end position="440"/>
    </location>
</feature>
<dbReference type="PANTHER" id="PTHR45705">
    <property type="entry name" value="FI20236P1"/>
    <property type="match status" value="1"/>
</dbReference>
<feature type="compositionally biased region" description="Low complexity" evidence="2">
    <location>
        <begin position="382"/>
        <end position="409"/>
    </location>
</feature>
<evidence type="ECO:0000313" key="5">
    <source>
        <dbReference type="Proteomes" id="UP000016922"/>
    </source>
</evidence>
<dbReference type="InterPro" id="IPR037278">
    <property type="entry name" value="ARFGAP/RecO"/>
</dbReference>
<feature type="compositionally biased region" description="Pro residues" evidence="2">
    <location>
        <begin position="201"/>
        <end position="214"/>
    </location>
</feature>
<feature type="compositionally biased region" description="Low complexity" evidence="2">
    <location>
        <begin position="188"/>
        <end position="200"/>
    </location>
</feature>
<dbReference type="FunFam" id="1.10.220.150:FF:000010">
    <property type="entry name" value="Stromal membrane-associated protein"/>
    <property type="match status" value="1"/>
</dbReference>
<dbReference type="SUPFAM" id="SSF57863">
    <property type="entry name" value="ArfGap/RecO-like zinc finger"/>
    <property type="match status" value="1"/>
</dbReference>
<evidence type="ECO:0000313" key="4">
    <source>
        <dbReference type="EMBL" id="EPE25509.1"/>
    </source>
</evidence>
<dbReference type="CDD" id="cd08839">
    <property type="entry name" value="ArfGap_SMAP"/>
    <property type="match status" value="1"/>
</dbReference>
<feature type="compositionally biased region" description="Pro residues" evidence="2">
    <location>
        <begin position="447"/>
        <end position="458"/>
    </location>
</feature>
<dbReference type="GO" id="GO:0005096">
    <property type="term" value="F:GTPase activator activity"/>
    <property type="evidence" value="ECO:0007669"/>
    <property type="project" value="InterPro"/>
</dbReference>
<evidence type="ECO:0000256" key="2">
    <source>
        <dbReference type="SAM" id="MobiDB-lite"/>
    </source>
</evidence>
<dbReference type="AlphaFoldDB" id="S3CJU1"/>
<accession>S3CJU1</accession>
<feature type="compositionally biased region" description="Low complexity" evidence="2">
    <location>
        <begin position="476"/>
        <end position="498"/>
    </location>
</feature>
<dbReference type="GO" id="GO:0008270">
    <property type="term" value="F:zinc ion binding"/>
    <property type="evidence" value="ECO:0007669"/>
    <property type="project" value="UniProtKB-KW"/>
</dbReference>
<keyword evidence="1" id="KW-0862">Zinc</keyword>
<keyword evidence="1" id="KW-0479">Metal-binding</keyword>
<feature type="compositionally biased region" description="Polar residues" evidence="2">
    <location>
        <begin position="340"/>
        <end position="358"/>
    </location>
</feature>
<dbReference type="PRINTS" id="PR00405">
    <property type="entry name" value="REVINTRACTNG"/>
</dbReference>